<dbReference type="AlphaFoldDB" id="A0A2A1KBW6"/>
<gene>
    <name evidence="1" type="ORF">CV019_04295</name>
</gene>
<dbReference type="RefSeq" id="WP_016930562.1">
    <property type="nucleotide sequence ID" value="NZ_CAJCGC010000039.1"/>
</dbReference>
<evidence type="ECO:0000313" key="2">
    <source>
        <dbReference type="Proteomes" id="UP000238153"/>
    </source>
</evidence>
<name>A0A2A1KBW6_STAHA</name>
<organism evidence="1 2">
    <name type="scientific">Staphylococcus haemolyticus</name>
    <dbReference type="NCBI Taxonomy" id="1283"/>
    <lineage>
        <taxon>Bacteria</taxon>
        <taxon>Bacillati</taxon>
        <taxon>Bacillota</taxon>
        <taxon>Bacilli</taxon>
        <taxon>Bacillales</taxon>
        <taxon>Staphylococcaceae</taxon>
        <taxon>Staphylococcus</taxon>
    </lineage>
</organism>
<evidence type="ECO:0000313" key="1">
    <source>
        <dbReference type="EMBL" id="PPJ76021.1"/>
    </source>
</evidence>
<reference evidence="1 2" key="1">
    <citation type="submission" date="2017-11" db="EMBL/GenBank/DDBJ databases">
        <authorList>
            <person name="Founou R.C."/>
            <person name="Founou L."/>
            <person name="Allam M."/>
            <person name="Ismail A."/>
            <person name="Essack S.Y."/>
        </authorList>
    </citation>
    <scope>NUCLEOTIDE SEQUENCE [LARGE SCALE GENOMIC DNA]</scope>
    <source>
        <strain evidence="1 2">G811N2B1</strain>
    </source>
</reference>
<protein>
    <submittedName>
        <fullName evidence="1">Uncharacterized protein</fullName>
    </submittedName>
</protein>
<dbReference type="Proteomes" id="UP000238153">
    <property type="component" value="Unassembled WGS sequence"/>
</dbReference>
<dbReference type="EMBL" id="PGWX01000235">
    <property type="protein sequence ID" value="PPJ76021.1"/>
    <property type="molecule type" value="Genomic_DNA"/>
</dbReference>
<accession>A0A2A1KBW6</accession>
<sequence>MKKLILVFNSVLCLIFFFKYRQLKKDHHFYLTNIESEDDKLNEMGMYKDKDGNIYPIEEAIE</sequence>
<proteinExistence type="predicted"/>
<comment type="caution">
    <text evidence="1">The sequence shown here is derived from an EMBL/GenBank/DDBJ whole genome shotgun (WGS) entry which is preliminary data.</text>
</comment>